<dbReference type="Proteomes" id="UP000001312">
    <property type="component" value="Unassembled WGS sequence"/>
</dbReference>
<dbReference type="InParanoid" id="A7F8K1"/>
<organism evidence="2 3">
    <name type="scientific">Sclerotinia sclerotiorum (strain ATCC 18683 / 1980 / Ss-1)</name>
    <name type="common">White mold</name>
    <name type="synonym">Whetzelinia sclerotiorum</name>
    <dbReference type="NCBI Taxonomy" id="665079"/>
    <lineage>
        <taxon>Eukaryota</taxon>
        <taxon>Fungi</taxon>
        <taxon>Dikarya</taxon>
        <taxon>Ascomycota</taxon>
        <taxon>Pezizomycotina</taxon>
        <taxon>Leotiomycetes</taxon>
        <taxon>Helotiales</taxon>
        <taxon>Sclerotiniaceae</taxon>
        <taxon>Sclerotinia</taxon>
    </lineage>
</organism>
<dbReference type="KEGG" id="ssl:SS1G_13932"/>
<keyword evidence="1" id="KW-0472">Membrane</keyword>
<dbReference type="EMBL" id="CH476648">
    <property type="protein sequence ID" value="EDN99072.1"/>
    <property type="molecule type" value="Genomic_DNA"/>
</dbReference>
<gene>
    <name evidence="2" type="ORF">SS1G_13932</name>
</gene>
<dbReference type="GeneID" id="5481224"/>
<feature type="transmembrane region" description="Helical" evidence="1">
    <location>
        <begin position="67"/>
        <end position="88"/>
    </location>
</feature>
<reference evidence="3" key="1">
    <citation type="journal article" date="2011" name="PLoS Genet.">
        <title>Genomic analysis of the necrotrophic fungal pathogens Sclerotinia sclerotiorum and Botrytis cinerea.</title>
        <authorList>
            <person name="Amselem J."/>
            <person name="Cuomo C.A."/>
            <person name="van Kan J.A."/>
            <person name="Viaud M."/>
            <person name="Benito E.P."/>
            <person name="Couloux A."/>
            <person name="Coutinho P.M."/>
            <person name="de Vries R.P."/>
            <person name="Dyer P.S."/>
            <person name="Fillinger S."/>
            <person name="Fournier E."/>
            <person name="Gout L."/>
            <person name="Hahn M."/>
            <person name="Kohn L."/>
            <person name="Lapalu N."/>
            <person name="Plummer K.M."/>
            <person name="Pradier J.M."/>
            <person name="Quevillon E."/>
            <person name="Sharon A."/>
            <person name="Simon A."/>
            <person name="ten Have A."/>
            <person name="Tudzynski B."/>
            <person name="Tudzynski P."/>
            <person name="Wincker P."/>
            <person name="Andrew M."/>
            <person name="Anthouard V."/>
            <person name="Beever R.E."/>
            <person name="Beffa R."/>
            <person name="Benoit I."/>
            <person name="Bouzid O."/>
            <person name="Brault B."/>
            <person name="Chen Z."/>
            <person name="Choquer M."/>
            <person name="Collemare J."/>
            <person name="Cotton P."/>
            <person name="Danchin E.G."/>
            <person name="Da Silva C."/>
            <person name="Gautier A."/>
            <person name="Giraud C."/>
            <person name="Giraud T."/>
            <person name="Gonzalez C."/>
            <person name="Grossetete S."/>
            <person name="Guldener U."/>
            <person name="Henrissat B."/>
            <person name="Howlett B.J."/>
            <person name="Kodira C."/>
            <person name="Kretschmer M."/>
            <person name="Lappartient A."/>
            <person name="Leroch M."/>
            <person name="Levis C."/>
            <person name="Mauceli E."/>
            <person name="Neuveglise C."/>
            <person name="Oeser B."/>
            <person name="Pearson M."/>
            <person name="Poulain J."/>
            <person name="Poussereau N."/>
            <person name="Quesneville H."/>
            <person name="Rascle C."/>
            <person name="Schumacher J."/>
            <person name="Segurens B."/>
            <person name="Sexton A."/>
            <person name="Silva E."/>
            <person name="Sirven C."/>
            <person name="Soanes D.M."/>
            <person name="Talbot N.J."/>
            <person name="Templeton M."/>
            <person name="Yandava C."/>
            <person name="Yarden O."/>
            <person name="Zeng Q."/>
            <person name="Rollins J.A."/>
            <person name="Lebrun M.H."/>
            <person name="Dickman M."/>
        </authorList>
    </citation>
    <scope>NUCLEOTIDE SEQUENCE [LARGE SCALE GENOMIC DNA]</scope>
    <source>
        <strain evidence="3">ATCC 18683 / 1980 / Ss-1</strain>
    </source>
</reference>
<keyword evidence="3" id="KW-1185">Reference proteome</keyword>
<protein>
    <submittedName>
        <fullName evidence="2">Uncharacterized protein</fullName>
    </submittedName>
</protein>
<sequence>MEYTVYLSPFSSQRLRRPMIKGMRGNIDSGQVTLGGHYRNKIRIPLWVFEIFGRVKIVKQKKTKDKAVVIVFVLYRTIVVLIMSTGQIPVV</sequence>
<evidence type="ECO:0000313" key="2">
    <source>
        <dbReference type="EMBL" id="EDN99072.1"/>
    </source>
</evidence>
<evidence type="ECO:0000256" key="1">
    <source>
        <dbReference type="SAM" id="Phobius"/>
    </source>
</evidence>
<dbReference type="AlphaFoldDB" id="A7F8K1"/>
<accession>A7F8K1</accession>
<name>A7F8K1_SCLS1</name>
<proteinExistence type="predicted"/>
<dbReference type="RefSeq" id="XP_001585072.1">
    <property type="nucleotide sequence ID" value="XM_001585022.1"/>
</dbReference>
<keyword evidence="1" id="KW-1133">Transmembrane helix</keyword>
<evidence type="ECO:0000313" key="3">
    <source>
        <dbReference type="Proteomes" id="UP000001312"/>
    </source>
</evidence>
<keyword evidence="1" id="KW-0812">Transmembrane</keyword>